<evidence type="ECO:0000256" key="3">
    <source>
        <dbReference type="ARBA" id="ARBA00023015"/>
    </source>
</evidence>
<feature type="compositionally biased region" description="Polar residues" evidence="8">
    <location>
        <begin position="862"/>
        <end position="881"/>
    </location>
</feature>
<dbReference type="Gene3D" id="1.20.5.170">
    <property type="match status" value="1"/>
</dbReference>
<feature type="compositionally biased region" description="Low complexity" evidence="8">
    <location>
        <begin position="537"/>
        <end position="551"/>
    </location>
</feature>
<keyword evidence="5" id="KW-0804">Transcription</keyword>
<feature type="compositionally biased region" description="Basic residues" evidence="8">
    <location>
        <begin position="640"/>
        <end position="657"/>
    </location>
</feature>
<dbReference type="PANTHER" id="PTHR46164">
    <property type="entry name" value="ATF6, ISOFORM C"/>
    <property type="match status" value="1"/>
</dbReference>
<dbReference type="Proteomes" id="UP000504606">
    <property type="component" value="Unplaced"/>
</dbReference>
<evidence type="ECO:0000313" key="10">
    <source>
        <dbReference type="Proteomes" id="UP000504606"/>
    </source>
</evidence>
<dbReference type="GO" id="GO:0000981">
    <property type="term" value="F:DNA-binding transcription factor activity, RNA polymerase II-specific"/>
    <property type="evidence" value="ECO:0007669"/>
    <property type="project" value="TreeGrafter"/>
</dbReference>
<keyword evidence="3" id="KW-0805">Transcription regulation</keyword>
<feature type="region of interest" description="Disordered" evidence="8">
    <location>
        <begin position="856"/>
        <end position="881"/>
    </location>
</feature>
<dbReference type="PROSITE" id="PS50217">
    <property type="entry name" value="BZIP"/>
    <property type="match status" value="1"/>
</dbReference>
<feature type="region of interest" description="Disordered" evidence="8">
    <location>
        <begin position="581"/>
        <end position="663"/>
    </location>
</feature>
<dbReference type="GO" id="GO:0000978">
    <property type="term" value="F:RNA polymerase II cis-regulatory region sequence-specific DNA binding"/>
    <property type="evidence" value="ECO:0007669"/>
    <property type="project" value="TreeGrafter"/>
</dbReference>
<feature type="compositionally biased region" description="Polar residues" evidence="8">
    <location>
        <begin position="611"/>
        <end position="627"/>
    </location>
</feature>
<feature type="compositionally biased region" description="Polar residues" evidence="8">
    <location>
        <begin position="189"/>
        <end position="199"/>
    </location>
</feature>
<dbReference type="SUPFAM" id="SSF57959">
    <property type="entry name" value="Leucine zipper domain"/>
    <property type="match status" value="1"/>
</dbReference>
<dbReference type="GO" id="GO:0030968">
    <property type="term" value="P:endoplasmic reticulum unfolded protein response"/>
    <property type="evidence" value="ECO:0007669"/>
    <property type="project" value="TreeGrafter"/>
</dbReference>
<evidence type="ECO:0000259" key="9">
    <source>
        <dbReference type="PROSITE" id="PS50217"/>
    </source>
</evidence>
<evidence type="ECO:0000256" key="7">
    <source>
        <dbReference type="SAM" id="Coils"/>
    </source>
</evidence>
<sequence>MLLDDPSDYGTEDEDPCRNFLLDPILSGLEQGTGDWSTDAFPNLKSATDDPNVAAILLNEIKEEIKVEPDFPPSPPPSSAGSTSSLCNTDLWTGDVLAVEAKTPLESPPLSPPFTDNSPPESPQVACESISQSNSVKRQTSPVSVVSSNNSDLLQLQLKQYKCDTKLKADKKKVAFTQRPAPFIRPKPSSDQLEGSSQPSKAVIPTVSAISSVSTVTIPSVSTVQTMPGVQTAPTVQTVPTVKTVTLPSPVTVPLSTVGDANRRKTILLTAKDFAALTQKVRVNQAGCTIGLLNTAKSVSTTLRIQPPKNGTPPTTAQTLVPPITVTSTAQPSVPSFAQVLTPSTVPAKVPLIPCQTITNSLPAVTSIPVTSTVSGRPLQSSAFSVSKMTGNPVRKEMEIKALKRQQRMIKNRESACLSRKKKKEYVSSLEGRLSELEQENIQLQLENNVLKERVNELENAMSWTKSPTFSVKTKKATAILVCIIMITLNLGSIPSMVSRSSDSLTMGSLEMKGGSVSSSVTHHGRSLLWAPTEDVSSTNNSSSEYLSRNSSGSAAVQPICPLFINQTESIRLDSELRRWIGSDPDHPAPQDPILSKPFTDSKDALHGGPSKSTSDQKLGSPTNLSKMPSKAPEHNSTHKEKRSKLRRKSLAHRATKKSSTASHEVEVYGVRSPLYDYTAFLDSFQRRDDTFYVVSFSGDHILLPAQAHNSSSRPKMSLVLPAVPINKSMFGLNHIRMMQIDCEVTNTQMLRVRQDDIPAHFRTSAFEQFSNATTENNSATANNDSSSDSASSDFPSTPSESAHTFHNFSHTSGSPTVASQPTYKPYFVKNGYPEKLSLSPSQIKKLNGALVSRAKGKAQGPITNSTFSVVSNPSKLSNYP</sequence>
<dbReference type="PANTHER" id="PTHR46164:SF3">
    <property type="entry name" value="ATF6, ISOFORM C"/>
    <property type="match status" value="1"/>
</dbReference>
<evidence type="ECO:0000256" key="8">
    <source>
        <dbReference type="SAM" id="MobiDB-lite"/>
    </source>
</evidence>
<dbReference type="PRINTS" id="PR00041">
    <property type="entry name" value="LEUZIPPRCREB"/>
</dbReference>
<dbReference type="InterPro" id="IPR004827">
    <property type="entry name" value="bZIP"/>
</dbReference>
<accession>A0A9C6XWH1</accession>
<evidence type="ECO:0000256" key="5">
    <source>
        <dbReference type="ARBA" id="ARBA00023163"/>
    </source>
</evidence>
<protein>
    <submittedName>
        <fullName evidence="11">Cyclic AMP-dependent transcription factor ATF-6 beta isoform X2</fullName>
    </submittedName>
</protein>
<dbReference type="GO" id="GO:0005634">
    <property type="term" value="C:nucleus"/>
    <property type="evidence" value="ECO:0007669"/>
    <property type="project" value="TreeGrafter"/>
</dbReference>
<name>A0A9C6XWH1_FRAOC</name>
<feature type="region of interest" description="Disordered" evidence="8">
    <location>
        <begin position="66"/>
        <end position="86"/>
    </location>
</feature>
<evidence type="ECO:0000256" key="2">
    <source>
        <dbReference type="ARBA" id="ARBA00009050"/>
    </source>
</evidence>
<feature type="compositionally biased region" description="Low complexity" evidence="8">
    <location>
        <begin position="772"/>
        <end position="803"/>
    </location>
</feature>
<feature type="compositionally biased region" description="Polar residues" evidence="8">
    <location>
        <begin position="805"/>
        <end position="821"/>
    </location>
</feature>
<feature type="region of interest" description="Disordered" evidence="8">
    <location>
        <begin position="104"/>
        <end position="143"/>
    </location>
</feature>
<feature type="compositionally biased region" description="Polar residues" evidence="8">
    <location>
        <begin position="129"/>
        <end position="140"/>
    </location>
</feature>
<dbReference type="SMART" id="SM00338">
    <property type="entry name" value="BRLZ"/>
    <property type="match status" value="1"/>
</dbReference>
<dbReference type="InterPro" id="IPR046347">
    <property type="entry name" value="bZIP_sf"/>
</dbReference>
<dbReference type="AlphaFoldDB" id="A0A9C6XWH1"/>
<feature type="region of interest" description="Disordered" evidence="8">
    <location>
        <begin position="28"/>
        <end position="47"/>
    </location>
</feature>
<keyword evidence="10" id="KW-1185">Reference proteome</keyword>
<organism evidence="10 11">
    <name type="scientific">Frankliniella occidentalis</name>
    <name type="common">Western flower thrips</name>
    <name type="synonym">Euthrips occidentalis</name>
    <dbReference type="NCBI Taxonomy" id="133901"/>
    <lineage>
        <taxon>Eukaryota</taxon>
        <taxon>Metazoa</taxon>
        <taxon>Ecdysozoa</taxon>
        <taxon>Arthropoda</taxon>
        <taxon>Hexapoda</taxon>
        <taxon>Insecta</taxon>
        <taxon>Pterygota</taxon>
        <taxon>Neoptera</taxon>
        <taxon>Paraneoptera</taxon>
        <taxon>Thysanoptera</taxon>
        <taxon>Terebrantia</taxon>
        <taxon>Thripoidea</taxon>
        <taxon>Thripidae</taxon>
        <taxon>Frankliniella</taxon>
    </lineage>
</organism>
<dbReference type="CDD" id="cd14700">
    <property type="entry name" value="bZIP_ATF6"/>
    <property type="match status" value="1"/>
</dbReference>
<dbReference type="CTD" id="22926"/>
<feature type="coiled-coil region" evidence="7">
    <location>
        <begin position="420"/>
        <end position="461"/>
    </location>
</feature>
<evidence type="ECO:0000256" key="4">
    <source>
        <dbReference type="ARBA" id="ARBA00023125"/>
    </source>
</evidence>
<comment type="similarity">
    <text evidence="2">Belongs to the bZIP family. ATF subfamily.</text>
</comment>
<dbReference type="InterPro" id="IPR051882">
    <property type="entry name" value="ATF_bZIP_TF"/>
</dbReference>
<dbReference type="GeneID" id="113207343"/>
<feature type="region of interest" description="Disordered" evidence="8">
    <location>
        <begin position="532"/>
        <end position="551"/>
    </location>
</feature>
<keyword evidence="4" id="KW-0238">DNA-binding</keyword>
<evidence type="ECO:0000256" key="1">
    <source>
        <dbReference type="ARBA" id="ARBA00004167"/>
    </source>
</evidence>
<gene>
    <name evidence="11" type="primary">LOC113207343</name>
</gene>
<dbReference type="GO" id="GO:0016020">
    <property type="term" value="C:membrane"/>
    <property type="evidence" value="ECO:0007669"/>
    <property type="project" value="UniProtKB-SubCell"/>
</dbReference>
<reference evidence="11" key="1">
    <citation type="submission" date="2025-08" db="UniProtKB">
        <authorList>
            <consortium name="RefSeq"/>
        </authorList>
    </citation>
    <scope>IDENTIFICATION</scope>
    <source>
        <tissue evidence="11">Whole organism</tissue>
    </source>
</reference>
<keyword evidence="6" id="KW-0539">Nucleus</keyword>
<feature type="domain" description="BZIP" evidence="9">
    <location>
        <begin position="402"/>
        <end position="460"/>
    </location>
</feature>
<dbReference type="Pfam" id="PF00170">
    <property type="entry name" value="bZIP_1"/>
    <property type="match status" value="1"/>
</dbReference>
<evidence type="ECO:0000256" key="6">
    <source>
        <dbReference type="ARBA" id="ARBA00023242"/>
    </source>
</evidence>
<proteinExistence type="inferred from homology"/>
<comment type="subcellular location">
    <subcellularLocation>
        <location evidence="1">Membrane</location>
        <topology evidence="1">Single-pass membrane protein</topology>
    </subcellularLocation>
</comment>
<feature type="region of interest" description="Disordered" evidence="8">
    <location>
        <begin position="772"/>
        <end position="821"/>
    </location>
</feature>
<keyword evidence="7" id="KW-0175">Coiled coil</keyword>
<dbReference type="RefSeq" id="XP_052133515.1">
    <property type="nucleotide sequence ID" value="XM_052277555.1"/>
</dbReference>
<evidence type="ECO:0000313" key="11">
    <source>
        <dbReference type="RefSeq" id="XP_052133515.1"/>
    </source>
</evidence>
<feature type="region of interest" description="Disordered" evidence="8">
    <location>
        <begin position="178"/>
        <end position="199"/>
    </location>
</feature>